<protein>
    <recommendedName>
        <fullName evidence="1">DUF559 domain-containing protein</fullName>
    </recommendedName>
</protein>
<dbReference type="InterPro" id="IPR007569">
    <property type="entry name" value="DUF559"/>
</dbReference>
<name>A0A8J4DRW6_9ACTN</name>
<proteinExistence type="predicted"/>
<evidence type="ECO:0000313" key="2">
    <source>
        <dbReference type="EMBL" id="GIJ47531.1"/>
    </source>
</evidence>
<sequence>MPFRGSAAVAGGLLTRGQLAGTAWRRLFRDVYLHADATLDNVTRAQAAALLLPPDAALSRRTAAFVYGADVWRATDPVEATVPVPGDLRSRSGLSVVRSPLERADVWRRGGLRVTSPVRTAFDLARDPDLTAAVIGVDALLGRRATKPQEIAAYLDAHPNWRNVRHARQALALAREGVESHMETRLRLTVVTAGLPEPVVQHDVRDAAGRFVARLDLAYPERHVGLEYDGDHHRGRDTFRRDAVRLNRLRLAGWTVLRFTADDLTHAQARMLAQIRAALK</sequence>
<dbReference type="InterPro" id="IPR011335">
    <property type="entry name" value="Restrct_endonuc-II-like"/>
</dbReference>
<dbReference type="Proteomes" id="UP000619260">
    <property type="component" value="Unassembled WGS sequence"/>
</dbReference>
<dbReference type="Pfam" id="PF04480">
    <property type="entry name" value="DUF559"/>
    <property type="match status" value="1"/>
</dbReference>
<accession>A0A8J4DRW6</accession>
<evidence type="ECO:0000313" key="3">
    <source>
        <dbReference type="Proteomes" id="UP000619260"/>
    </source>
</evidence>
<evidence type="ECO:0000259" key="1">
    <source>
        <dbReference type="Pfam" id="PF04480"/>
    </source>
</evidence>
<dbReference type="Gene3D" id="3.40.960.10">
    <property type="entry name" value="VSR Endonuclease"/>
    <property type="match status" value="1"/>
</dbReference>
<feature type="domain" description="DUF559" evidence="1">
    <location>
        <begin position="216"/>
        <end position="279"/>
    </location>
</feature>
<dbReference type="AlphaFoldDB" id="A0A8J4DRW6"/>
<comment type="caution">
    <text evidence="2">The sequence shown here is derived from an EMBL/GenBank/DDBJ whole genome shotgun (WGS) entry which is preliminary data.</text>
</comment>
<dbReference type="EMBL" id="BOPF01000015">
    <property type="protein sequence ID" value="GIJ47531.1"/>
    <property type="molecule type" value="Genomic_DNA"/>
</dbReference>
<reference evidence="2" key="1">
    <citation type="submission" date="2021-01" db="EMBL/GenBank/DDBJ databases">
        <title>Whole genome shotgun sequence of Virgisporangium aliadipatigenens NBRC 105644.</title>
        <authorList>
            <person name="Komaki H."/>
            <person name="Tamura T."/>
        </authorList>
    </citation>
    <scope>NUCLEOTIDE SEQUENCE</scope>
    <source>
        <strain evidence="2">NBRC 105644</strain>
    </source>
</reference>
<organism evidence="2 3">
    <name type="scientific">Virgisporangium aliadipatigenens</name>
    <dbReference type="NCBI Taxonomy" id="741659"/>
    <lineage>
        <taxon>Bacteria</taxon>
        <taxon>Bacillati</taxon>
        <taxon>Actinomycetota</taxon>
        <taxon>Actinomycetes</taxon>
        <taxon>Micromonosporales</taxon>
        <taxon>Micromonosporaceae</taxon>
        <taxon>Virgisporangium</taxon>
    </lineage>
</organism>
<dbReference type="SUPFAM" id="SSF52980">
    <property type="entry name" value="Restriction endonuclease-like"/>
    <property type="match status" value="1"/>
</dbReference>
<gene>
    <name evidence="2" type="ORF">Val02_44170</name>
</gene>
<keyword evidence="3" id="KW-1185">Reference proteome</keyword>